<dbReference type="InterPro" id="IPR006148">
    <property type="entry name" value="Glc/Gal-6P_isomerase"/>
</dbReference>
<gene>
    <name evidence="2" type="ORF">SAMN05216313_13248</name>
</gene>
<dbReference type="PANTHER" id="PTHR42892:SF1">
    <property type="entry name" value="GLUCOSAMINE-6-PHOSPHATE ISOMERASE"/>
    <property type="match status" value="1"/>
</dbReference>
<reference evidence="3" key="1">
    <citation type="submission" date="2016-10" db="EMBL/GenBank/DDBJ databases">
        <authorList>
            <person name="Varghese N."/>
            <person name="Submissions S."/>
        </authorList>
    </citation>
    <scope>NUCLEOTIDE SEQUENCE [LARGE SCALE GENOMIC DNA]</scope>
    <source>
        <strain evidence="3">NLAE-zl-G277</strain>
    </source>
</reference>
<evidence type="ECO:0000259" key="1">
    <source>
        <dbReference type="Pfam" id="PF01182"/>
    </source>
</evidence>
<dbReference type="Pfam" id="PF01182">
    <property type="entry name" value="Glucosamine_iso"/>
    <property type="match status" value="1"/>
</dbReference>
<dbReference type="GeneID" id="93277369"/>
<dbReference type="GO" id="GO:0005975">
    <property type="term" value="P:carbohydrate metabolic process"/>
    <property type="evidence" value="ECO:0007669"/>
    <property type="project" value="InterPro"/>
</dbReference>
<dbReference type="EMBL" id="FOIM01000032">
    <property type="protein sequence ID" value="SEU11515.1"/>
    <property type="molecule type" value="Genomic_DNA"/>
</dbReference>
<sequence>MKVYITRDKEDFSQVMAQMILKHMYSGKARVNLSITAGITPIRGYEILAESVRGRNYFDNVHYYVFDDIFIRGDKKEIYRTTARGEEPKLWPVKNPNAGIVRENLDWKYFVPAGVKDDRIHDITEENYGDIDRMIAQAGGLDMIIMGLGPDGHICGNLPGTVPYWNQGARKVRADTTPGTMKMVRSCLDEYHLTDESLLPEYYVSFGPKTVLDARHAILIATGSEKADIVRRVLYDPVSLELPASVLQLHRDLTVLLDQEAAADIMDKIGNQ</sequence>
<accession>A0A1I0JNZ6</accession>
<dbReference type="PANTHER" id="PTHR42892">
    <property type="entry name" value="GLUCOSAMINE-6-PHOSPHATE DEAMINASE-LIKE PROTEIN BT_0258-RELATED"/>
    <property type="match status" value="1"/>
</dbReference>
<feature type="domain" description="Glucosamine/galactosamine-6-phosphate isomerase" evidence="1">
    <location>
        <begin position="9"/>
        <end position="250"/>
    </location>
</feature>
<dbReference type="STRING" id="460384.SAMN05216313_13248"/>
<protein>
    <submittedName>
        <fullName evidence="2">6-phosphogluconolactonase/Glucosamine-6-phosphate isomerase/deaminase</fullName>
    </submittedName>
</protein>
<dbReference type="InterPro" id="IPR052960">
    <property type="entry name" value="GlcN6P_deaminase-like"/>
</dbReference>
<keyword evidence="3" id="KW-1185">Reference proteome</keyword>
<name>A0A1I0JNZ6_9FIRM</name>
<organism evidence="2 3">
    <name type="scientific">Enterocloster lavalensis</name>
    <dbReference type="NCBI Taxonomy" id="460384"/>
    <lineage>
        <taxon>Bacteria</taxon>
        <taxon>Bacillati</taxon>
        <taxon>Bacillota</taxon>
        <taxon>Clostridia</taxon>
        <taxon>Lachnospirales</taxon>
        <taxon>Lachnospiraceae</taxon>
        <taxon>Enterocloster</taxon>
    </lineage>
</organism>
<dbReference type="GO" id="GO:0016853">
    <property type="term" value="F:isomerase activity"/>
    <property type="evidence" value="ECO:0007669"/>
    <property type="project" value="UniProtKB-KW"/>
</dbReference>
<dbReference type="InterPro" id="IPR037171">
    <property type="entry name" value="NagB/RpiA_transferase-like"/>
</dbReference>
<keyword evidence="2" id="KW-0413">Isomerase</keyword>
<evidence type="ECO:0000313" key="2">
    <source>
        <dbReference type="EMBL" id="SEU11515.1"/>
    </source>
</evidence>
<dbReference type="SUPFAM" id="SSF100950">
    <property type="entry name" value="NagB/RpiA/CoA transferase-like"/>
    <property type="match status" value="1"/>
</dbReference>
<dbReference type="RefSeq" id="WP_166434438.1">
    <property type="nucleotide sequence ID" value="NZ_FOIM01000032.1"/>
</dbReference>
<dbReference type="AlphaFoldDB" id="A0A1I0JNZ6"/>
<dbReference type="Gene3D" id="3.40.50.1360">
    <property type="match status" value="1"/>
</dbReference>
<dbReference type="Proteomes" id="UP000198508">
    <property type="component" value="Unassembled WGS sequence"/>
</dbReference>
<proteinExistence type="predicted"/>
<evidence type="ECO:0000313" key="3">
    <source>
        <dbReference type="Proteomes" id="UP000198508"/>
    </source>
</evidence>